<evidence type="ECO:0000256" key="8">
    <source>
        <dbReference type="ARBA" id="ARBA00022833"/>
    </source>
</evidence>
<dbReference type="KEGG" id="cthi:THC_1132"/>
<dbReference type="RefSeq" id="WP_068514563.1">
    <property type="nucleotide sequence ID" value="NZ_AP014945.1"/>
</dbReference>
<evidence type="ECO:0000256" key="12">
    <source>
        <dbReference type="PIRNR" id="PIRNR006769"/>
    </source>
</evidence>
<dbReference type="InterPro" id="IPR016192">
    <property type="entry name" value="APOBEC/CMP_deaminase_Zn-bd"/>
</dbReference>
<evidence type="ECO:0000256" key="3">
    <source>
        <dbReference type="ARBA" id="ARBA00004910"/>
    </source>
</evidence>
<dbReference type="EMBL" id="AP014945">
    <property type="protein sequence ID" value="BAU23506.1"/>
    <property type="molecule type" value="Genomic_DNA"/>
</dbReference>
<dbReference type="STRING" id="1653476.THC_1132"/>
<dbReference type="PATRIC" id="fig|1653476.3.peg.1174"/>
<dbReference type="PIRSF" id="PIRSF006769">
    <property type="entry name" value="RibD"/>
    <property type="match status" value="1"/>
</dbReference>
<organism evidence="17 18">
    <name type="scientific">Caldimicrobium thiodismutans</name>
    <dbReference type="NCBI Taxonomy" id="1653476"/>
    <lineage>
        <taxon>Bacteria</taxon>
        <taxon>Pseudomonadati</taxon>
        <taxon>Thermodesulfobacteriota</taxon>
        <taxon>Thermodesulfobacteria</taxon>
        <taxon>Thermodesulfobacteriales</taxon>
        <taxon>Thermodesulfobacteriaceae</taxon>
        <taxon>Caldimicrobium</taxon>
    </lineage>
</organism>
<evidence type="ECO:0000256" key="2">
    <source>
        <dbReference type="ARBA" id="ARBA00004882"/>
    </source>
</evidence>
<dbReference type="Pfam" id="PF01872">
    <property type="entry name" value="RibD_C"/>
    <property type="match status" value="1"/>
</dbReference>
<feature type="binding site" evidence="14">
    <location>
        <position position="158"/>
    </location>
    <ligand>
        <name>NADP(+)</name>
        <dbReference type="ChEBI" id="CHEBI:58349"/>
    </ligand>
</feature>
<feature type="binding site" evidence="15">
    <location>
        <position position="89"/>
    </location>
    <ligand>
        <name>Zn(2+)</name>
        <dbReference type="ChEBI" id="CHEBI:29105"/>
        <note>catalytic</note>
    </ligand>
</feature>
<dbReference type="AlphaFoldDB" id="A0A0U5ANQ1"/>
<dbReference type="GO" id="GO:0008703">
    <property type="term" value="F:5-amino-6-(5-phosphoribosylamino)uracil reductase activity"/>
    <property type="evidence" value="ECO:0007669"/>
    <property type="project" value="UniProtKB-EC"/>
</dbReference>
<feature type="domain" description="CMP/dCMP-type deaminase" evidence="16">
    <location>
        <begin position="4"/>
        <end position="119"/>
    </location>
</feature>
<dbReference type="InterPro" id="IPR002125">
    <property type="entry name" value="CMP_dCMP_dom"/>
</dbReference>
<feature type="binding site" evidence="15">
    <location>
        <position position="80"/>
    </location>
    <ligand>
        <name>Zn(2+)</name>
        <dbReference type="ChEBI" id="CHEBI:29105"/>
        <note>catalytic</note>
    </ligand>
</feature>
<keyword evidence="9 12" id="KW-0521">NADP</keyword>
<feature type="binding site" evidence="14">
    <location>
        <position position="188"/>
    </location>
    <ligand>
        <name>substrate</name>
    </ligand>
</feature>
<dbReference type="PROSITE" id="PS00903">
    <property type="entry name" value="CYT_DCMP_DEAMINASES_1"/>
    <property type="match status" value="1"/>
</dbReference>
<evidence type="ECO:0000259" key="16">
    <source>
        <dbReference type="PROSITE" id="PS51747"/>
    </source>
</evidence>
<comment type="function">
    <text evidence="1 12">Converts 2,5-diamino-6-(ribosylamino)-4(3h)-pyrimidinone 5'-phosphate into 5-amino-6-(ribosylamino)-2,4(1h,3h)-pyrimidinedione 5'-phosphate.</text>
</comment>
<keyword evidence="12" id="KW-0378">Hydrolase</keyword>
<sequence length="379" mass="41586">MPLKSDEFYILKAIKAAHKGLGKTSPNPPVGAVVVDPQSGEIIAKGYHRAYGKPHAEREALAKAGKRARGAFLYVTLEPCCHYGKTPPCTEAILEAGIKRVVCGIRDPNPIACNGLNLLKEKGVDVKVGVCSSEVKYLTRFFLSKILRGRPWIIVKSAQSLDGRIAVSSGDSKWISGEKALKFSHKLRAQVDAIVVGKKTVLADNPELTTRFVKGKNPLRIILDSKVSLDPDLKVFEVSRDKRTILVCGEEVPEEKIQPFLKRGVEIWKIPLIEGKINLKAFVEKALKENILSILVEGGGNLQGAFLREGLIDEVFVAIAPMLIGDSEGIFSFSARPLKTLSQATKLYNSTIKKLGKDFLFHGFTQEGYKLLNTPLESL</sequence>
<dbReference type="PANTHER" id="PTHR38011:SF7">
    <property type="entry name" value="2,5-DIAMINO-6-RIBOSYLAMINO-4(3H)-PYRIMIDINONE 5'-PHOSPHATE REDUCTASE"/>
    <property type="match status" value="1"/>
</dbReference>
<feature type="binding site" evidence="14">
    <location>
        <position position="200"/>
    </location>
    <ligand>
        <name>NADP(+)</name>
        <dbReference type="ChEBI" id="CHEBI:58349"/>
    </ligand>
</feature>
<dbReference type="InterPro" id="IPR024072">
    <property type="entry name" value="DHFR-like_dom_sf"/>
</dbReference>
<dbReference type="GO" id="GO:0008835">
    <property type="term" value="F:diaminohydroxyphosphoribosylaminopyrimidine deaminase activity"/>
    <property type="evidence" value="ECO:0007669"/>
    <property type="project" value="UniProtKB-EC"/>
</dbReference>
<dbReference type="EC" id="3.5.4.26" evidence="12"/>
<dbReference type="InterPro" id="IPR002734">
    <property type="entry name" value="RibDG_C"/>
</dbReference>
<dbReference type="UniPathway" id="UPA00275">
    <property type="reaction ID" value="UER00401"/>
</dbReference>
<feature type="active site" description="Proton donor" evidence="13">
    <location>
        <position position="57"/>
    </location>
</feature>
<dbReference type="OrthoDB" id="9800865at2"/>
<accession>A0A0U5ANQ1</accession>
<evidence type="ECO:0000256" key="15">
    <source>
        <dbReference type="PIRSR" id="PIRSR006769-3"/>
    </source>
</evidence>
<dbReference type="InterPro" id="IPR016193">
    <property type="entry name" value="Cytidine_deaminase-like"/>
</dbReference>
<comment type="catalytic activity">
    <reaction evidence="12">
        <text>5-amino-6-(5-phospho-D-ribitylamino)uracil + NADP(+) = 5-amino-6-(5-phospho-D-ribosylamino)uracil + NADPH + H(+)</text>
        <dbReference type="Rhea" id="RHEA:17845"/>
        <dbReference type="ChEBI" id="CHEBI:15378"/>
        <dbReference type="ChEBI" id="CHEBI:57783"/>
        <dbReference type="ChEBI" id="CHEBI:58349"/>
        <dbReference type="ChEBI" id="CHEBI:58421"/>
        <dbReference type="ChEBI" id="CHEBI:58453"/>
        <dbReference type="EC" id="1.1.1.193"/>
    </reaction>
</comment>
<feature type="binding site" evidence="15">
    <location>
        <position position="55"/>
    </location>
    <ligand>
        <name>Zn(2+)</name>
        <dbReference type="ChEBI" id="CHEBI:29105"/>
        <note>catalytic</note>
    </ligand>
</feature>
<dbReference type="PANTHER" id="PTHR38011">
    <property type="entry name" value="DIHYDROFOLATE REDUCTASE FAMILY PROTEIN (AFU_ORTHOLOGUE AFUA_8G06820)"/>
    <property type="match status" value="1"/>
</dbReference>
<evidence type="ECO:0000256" key="14">
    <source>
        <dbReference type="PIRSR" id="PIRSR006769-2"/>
    </source>
</evidence>
<dbReference type="PROSITE" id="PS51747">
    <property type="entry name" value="CYT_DCMP_DEAMINASES_2"/>
    <property type="match status" value="1"/>
</dbReference>
<feature type="binding site" evidence="14">
    <location>
        <position position="174"/>
    </location>
    <ligand>
        <name>NADP(+)</name>
        <dbReference type="ChEBI" id="CHEBI:58349"/>
    </ligand>
</feature>
<dbReference type="GO" id="GO:0050661">
    <property type="term" value="F:NADP binding"/>
    <property type="evidence" value="ECO:0007669"/>
    <property type="project" value="InterPro"/>
</dbReference>
<name>A0A0U5ANQ1_9BACT</name>
<feature type="binding site" evidence="14">
    <location>
        <position position="225"/>
    </location>
    <ligand>
        <name>NADP(+)</name>
        <dbReference type="ChEBI" id="CHEBI:58349"/>
    </ligand>
</feature>
<dbReference type="Gene3D" id="3.40.430.10">
    <property type="entry name" value="Dihydrofolate Reductase, subunit A"/>
    <property type="match status" value="1"/>
</dbReference>
<comment type="similarity">
    <text evidence="4 12">In the N-terminal section; belongs to the cytidine and deoxycytidylate deaminase family.</text>
</comment>
<dbReference type="InterPro" id="IPR050765">
    <property type="entry name" value="Riboflavin_Biosynth_HTPR"/>
</dbReference>
<dbReference type="Pfam" id="PF00383">
    <property type="entry name" value="dCMP_cyt_deam_1"/>
    <property type="match status" value="1"/>
</dbReference>
<dbReference type="EC" id="1.1.1.193" evidence="12"/>
<evidence type="ECO:0000256" key="10">
    <source>
        <dbReference type="ARBA" id="ARBA00023002"/>
    </source>
</evidence>
<dbReference type="NCBIfam" id="TIGR00227">
    <property type="entry name" value="ribD_Cterm"/>
    <property type="match status" value="1"/>
</dbReference>
<comment type="pathway">
    <text evidence="3 12">Cofactor biosynthesis; riboflavin biosynthesis; 5-amino-6-(D-ribitylamino)uracil from GTP: step 3/4.</text>
</comment>
<dbReference type="Proteomes" id="UP000068196">
    <property type="component" value="Chromosome"/>
</dbReference>
<feature type="binding site" evidence="14">
    <location>
        <position position="297"/>
    </location>
    <ligand>
        <name>substrate</name>
    </ligand>
</feature>
<dbReference type="NCBIfam" id="TIGR00326">
    <property type="entry name" value="eubact_ribD"/>
    <property type="match status" value="1"/>
</dbReference>
<dbReference type="SUPFAM" id="SSF53927">
    <property type="entry name" value="Cytidine deaminase-like"/>
    <property type="match status" value="1"/>
</dbReference>
<keyword evidence="6 12" id="KW-0686">Riboflavin biosynthesis</keyword>
<gene>
    <name evidence="17" type="ORF">THC_1132</name>
</gene>
<keyword evidence="8 12" id="KW-0862">Zinc</keyword>
<feature type="binding site" evidence="14">
    <location>
        <position position="208"/>
    </location>
    <ligand>
        <name>substrate</name>
    </ligand>
</feature>
<dbReference type="SUPFAM" id="SSF53597">
    <property type="entry name" value="Dihydrofolate reductase-like"/>
    <property type="match status" value="1"/>
</dbReference>
<dbReference type="GO" id="GO:0008270">
    <property type="term" value="F:zinc ion binding"/>
    <property type="evidence" value="ECO:0007669"/>
    <property type="project" value="InterPro"/>
</dbReference>
<dbReference type="Gene3D" id="3.40.140.10">
    <property type="entry name" value="Cytidine Deaminase, domain 2"/>
    <property type="match status" value="1"/>
</dbReference>
<evidence type="ECO:0000256" key="11">
    <source>
        <dbReference type="ARBA" id="ARBA00023268"/>
    </source>
</evidence>
<protein>
    <recommendedName>
        <fullName evidence="12">Riboflavin biosynthesis protein RibD</fullName>
    </recommendedName>
    <domain>
        <recommendedName>
            <fullName evidence="12">Diaminohydroxyphosphoribosylaminopyrimidine deaminase</fullName>
            <shortName evidence="12">DRAP deaminase</shortName>
            <ecNumber evidence="12">3.5.4.26</ecNumber>
        </recommendedName>
        <alternativeName>
            <fullName evidence="12">Riboflavin-specific deaminase</fullName>
        </alternativeName>
    </domain>
    <domain>
        <recommendedName>
            <fullName evidence="12">5-amino-6-(5-phosphoribosylamino)uracil reductase</fullName>
            <ecNumber evidence="12">1.1.1.193</ecNumber>
        </recommendedName>
        <alternativeName>
            <fullName evidence="12">HTP reductase</fullName>
        </alternativeName>
    </domain>
</protein>
<evidence type="ECO:0000313" key="17">
    <source>
        <dbReference type="EMBL" id="BAU23506.1"/>
    </source>
</evidence>
<evidence type="ECO:0000256" key="1">
    <source>
        <dbReference type="ARBA" id="ARBA00002151"/>
    </source>
</evidence>
<dbReference type="InterPro" id="IPR004794">
    <property type="entry name" value="Eubact_RibD"/>
</dbReference>
<dbReference type="CDD" id="cd01284">
    <property type="entry name" value="Riboflavin_deaminase-reductase"/>
    <property type="match status" value="1"/>
</dbReference>
<proteinExistence type="inferred from homology"/>
<reference evidence="18" key="2">
    <citation type="journal article" date="2016" name="Int. J. Syst. Evol. Microbiol.">
        <title>Caldimicrobium thiodismutans sp. nov., a sulfur-disproportionating bacterium isolated from a hot spring.</title>
        <authorList>
            <person name="Kojima H."/>
            <person name="Umezawa K."/>
            <person name="Fukui M."/>
        </authorList>
    </citation>
    <scope>NUCLEOTIDE SEQUENCE [LARGE SCALE GENOMIC DNA]</scope>
    <source>
        <strain evidence="18">TF1</strain>
    </source>
</reference>
<evidence type="ECO:0000256" key="7">
    <source>
        <dbReference type="ARBA" id="ARBA00022723"/>
    </source>
</evidence>
<keyword evidence="18" id="KW-1185">Reference proteome</keyword>
<evidence type="ECO:0000256" key="6">
    <source>
        <dbReference type="ARBA" id="ARBA00022619"/>
    </source>
</evidence>
<evidence type="ECO:0000313" key="18">
    <source>
        <dbReference type="Proteomes" id="UP000068196"/>
    </source>
</evidence>
<feature type="binding site" evidence="14">
    <location>
        <position position="211"/>
    </location>
    <ligand>
        <name>substrate</name>
    </ligand>
</feature>
<comment type="catalytic activity">
    <reaction evidence="12">
        <text>2,5-diamino-6-hydroxy-4-(5-phosphoribosylamino)-pyrimidine + H2O + H(+) = 5-amino-6-(5-phospho-D-ribosylamino)uracil + NH4(+)</text>
        <dbReference type="Rhea" id="RHEA:21868"/>
        <dbReference type="ChEBI" id="CHEBI:15377"/>
        <dbReference type="ChEBI" id="CHEBI:15378"/>
        <dbReference type="ChEBI" id="CHEBI:28938"/>
        <dbReference type="ChEBI" id="CHEBI:58453"/>
        <dbReference type="ChEBI" id="CHEBI:58614"/>
        <dbReference type="EC" id="3.5.4.26"/>
    </reaction>
</comment>
<evidence type="ECO:0000256" key="5">
    <source>
        <dbReference type="ARBA" id="ARBA00007417"/>
    </source>
</evidence>
<dbReference type="InterPro" id="IPR011549">
    <property type="entry name" value="RibD_C"/>
</dbReference>
<keyword evidence="11" id="KW-0511">Multifunctional enzyme</keyword>
<evidence type="ECO:0000256" key="9">
    <source>
        <dbReference type="ARBA" id="ARBA00022857"/>
    </source>
</evidence>
<feature type="binding site" evidence="14">
    <location>
        <position position="204"/>
    </location>
    <ligand>
        <name>NADP(+)</name>
        <dbReference type="ChEBI" id="CHEBI:58349"/>
    </ligand>
</feature>
<evidence type="ECO:0000256" key="4">
    <source>
        <dbReference type="ARBA" id="ARBA00005259"/>
    </source>
</evidence>
<feature type="binding site" evidence="14">
    <location>
        <position position="172"/>
    </location>
    <ligand>
        <name>substrate</name>
    </ligand>
</feature>
<comment type="pathway">
    <text evidence="2 12">Cofactor biosynthesis; riboflavin biosynthesis; 5-amino-6-(D-ribitylamino)uracil from GTP: step 2/4.</text>
</comment>
<dbReference type="GO" id="GO:0009231">
    <property type="term" value="P:riboflavin biosynthetic process"/>
    <property type="evidence" value="ECO:0007669"/>
    <property type="project" value="UniProtKB-UniPathway"/>
</dbReference>
<feature type="binding site" evidence="14">
    <location>
        <begin position="299"/>
        <end position="305"/>
    </location>
    <ligand>
        <name>NADP(+)</name>
        <dbReference type="ChEBI" id="CHEBI:58349"/>
    </ligand>
</feature>
<evidence type="ECO:0000256" key="13">
    <source>
        <dbReference type="PIRSR" id="PIRSR006769-1"/>
    </source>
</evidence>
<keyword evidence="10 12" id="KW-0560">Oxidoreductase</keyword>
<reference evidence="17 18" key="1">
    <citation type="journal article" date="2016" name="Int. J. Syst. Evol. Microbiol.">
        <title>Caldimicrobium thiodismutans sp. nov., a sulfur-disproportionating bacterium isolated from a hot spring, and emended description of the genus Caldimicrobium.</title>
        <authorList>
            <person name="Kojima H."/>
            <person name="Umezawa K."/>
            <person name="Fukui M."/>
        </authorList>
    </citation>
    <scope>NUCLEOTIDE SEQUENCE [LARGE SCALE GENOMIC DNA]</scope>
    <source>
        <strain evidence="17 18">TF1</strain>
    </source>
</reference>
<comment type="similarity">
    <text evidence="5 12">In the C-terminal section; belongs to the HTP reductase family.</text>
</comment>
<comment type="cofactor">
    <cofactor evidence="12 15">
        <name>Zn(2+)</name>
        <dbReference type="ChEBI" id="CHEBI:29105"/>
    </cofactor>
    <text evidence="12 15">Binds 1 zinc ion.</text>
</comment>
<keyword evidence="7 12" id="KW-0479">Metal-binding</keyword>